<proteinExistence type="predicted"/>
<dbReference type="GO" id="GO:0005975">
    <property type="term" value="P:carbohydrate metabolic process"/>
    <property type="evidence" value="ECO:0007669"/>
    <property type="project" value="InterPro"/>
</dbReference>
<dbReference type="InterPro" id="IPR024705">
    <property type="entry name" value="Ssp411"/>
</dbReference>
<evidence type="ECO:0000313" key="2">
    <source>
        <dbReference type="EMBL" id="PAV81993.1"/>
    </source>
</evidence>
<dbReference type="Proteomes" id="UP000218231">
    <property type="component" value="Unassembled WGS sequence"/>
</dbReference>
<gene>
    <name evidence="2" type="ORF">WR25_00630</name>
</gene>
<reference evidence="2 3" key="1">
    <citation type="journal article" date="2017" name="Curr. Biol.">
        <title>Genome architecture and evolution of a unichromosomal asexual nematode.</title>
        <authorList>
            <person name="Fradin H."/>
            <person name="Zegar C."/>
            <person name="Gutwein M."/>
            <person name="Lucas J."/>
            <person name="Kovtun M."/>
            <person name="Corcoran D."/>
            <person name="Baugh L.R."/>
            <person name="Kiontke K."/>
            <person name="Gunsalus K."/>
            <person name="Fitch D.H."/>
            <person name="Piano F."/>
        </authorList>
    </citation>
    <scope>NUCLEOTIDE SEQUENCE [LARGE SCALE GENOMIC DNA]</scope>
    <source>
        <strain evidence="2">PF1309</strain>
    </source>
</reference>
<dbReference type="Gene3D" id="1.50.10.20">
    <property type="match status" value="1"/>
</dbReference>
<sequence>MSSNRPANRLANERSPYLLQHAHNPVDWYAWGEEAFNKAQQTKRPIFLSIGYSTCHWCHVMEKESFENDEIAQYLNEHFVSIKVDREERPDVDKLYMDFVVALMGHGGWPLSVFLTPTLEPIMGGTYFPPDDRRGFTGFKTILKLISKQESNLVSFQWNESADKITEQGQHILQIISKGDSGETDASSSASASQITHKLYKFLSSRFDPLHGGFGSAPKFPKTVDLEFLEFLWMFEARSNSEEIRARSEDSVKMLQRTLGRMAAGGIRDHVGGGFHRYSVDGEWHVPHFEKMLYDQSQLLCIYADFCLLTKGRMKQIVREIADYMISQLRHREGGFYAAEDADSLGSHGNEKLEGAFYVWEKKEIVEALFDQKFPNGKLVSDAFVQLFDVKDNGNVSPSKDPQGHLLDKNVLRIVAEYEKIAEEFGVDEAILKDKIDESLKKLKSIRDVRPRPHLDSKIVAAWQGMTISGLAKASSALKDASLLQKAEECAEFVEKHLKDSSGYLRVAYVDEHDAITNGSHPIRAFASDYAFIIQGLIDLFVVSQDVKYLKRALHVQKEMNDKFWHSETNRGYFINEKGDGKLPRMIEEYDGAEPCATSVGLSNCSRLADLLLDEQMKTFVRTAFTALNRKIADSPHAIPKLLLAYKIFDEGTRKITIVGSRNDQLVKEMQEMANSYCMTNTALLVADPNDEWLMGCSVELRSLTDNSQPLPFVQICQGHECLLPIRTVDALQQTLDSLSPLSSSSA</sequence>
<keyword evidence="3" id="KW-1185">Reference proteome</keyword>
<dbReference type="SUPFAM" id="SSF52833">
    <property type="entry name" value="Thioredoxin-like"/>
    <property type="match status" value="1"/>
</dbReference>
<protein>
    <recommendedName>
        <fullName evidence="1">Spermatogenesis-associated protein 20-like TRX domain-containing protein</fullName>
    </recommendedName>
</protein>
<dbReference type="InterPro" id="IPR004879">
    <property type="entry name" value="Ssp411-like_TRX"/>
</dbReference>
<dbReference type="AlphaFoldDB" id="A0A2A2L742"/>
<comment type="caution">
    <text evidence="2">The sequence shown here is derived from an EMBL/GenBank/DDBJ whole genome shotgun (WGS) entry which is preliminary data.</text>
</comment>
<name>A0A2A2L742_9BILA</name>
<dbReference type="InterPro" id="IPR008928">
    <property type="entry name" value="6-hairpin_glycosidase_sf"/>
</dbReference>
<dbReference type="CDD" id="cd02955">
    <property type="entry name" value="SSP411"/>
    <property type="match status" value="1"/>
</dbReference>
<dbReference type="EMBL" id="LIAE01007095">
    <property type="protein sequence ID" value="PAV81993.1"/>
    <property type="molecule type" value="Genomic_DNA"/>
</dbReference>
<dbReference type="SUPFAM" id="SSF48208">
    <property type="entry name" value="Six-hairpin glycosidases"/>
    <property type="match status" value="1"/>
</dbReference>
<organism evidence="2 3">
    <name type="scientific">Diploscapter pachys</name>
    <dbReference type="NCBI Taxonomy" id="2018661"/>
    <lineage>
        <taxon>Eukaryota</taxon>
        <taxon>Metazoa</taxon>
        <taxon>Ecdysozoa</taxon>
        <taxon>Nematoda</taxon>
        <taxon>Chromadorea</taxon>
        <taxon>Rhabditida</taxon>
        <taxon>Rhabditina</taxon>
        <taxon>Rhabditomorpha</taxon>
        <taxon>Rhabditoidea</taxon>
        <taxon>Rhabditidae</taxon>
        <taxon>Diploscapter</taxon>
    </lineage>
</organism>
<dbReference type="OrthoDB" id="1923667at2759"/>
<dbReference type="STRING" id="2018661.A0A2A2L742"/>
<evidence type="ECO:0000313" key="3">
    <source>
        <dbReference type="Proteomes" id="UP000218231"/>
    </source>
</evidence>
<feature type="domain" description="Spermatogenesis-associated protein 20-like TRX" evidence="1">
    <location>
        <begin position="8"/>
        <end position="174"/>
    </location>
</feature>
<dbReference type="PIRSF" id="PIRSF006402">
    <property type="entry name" value="UCP006402_thioredoxin"/>
    <property type="match status" value="1"/>
</dbReference>
<evidence type="ECO:0000259" key="1">
    <source>
        <dbReference type="Pfam" id="PF03190"/>
    </source>
</evidence>
<accession>A0A2A2L742</accession>
<dbReference type="InterPro" id="IPR036249">
    <property type="entry name" value="Thioredoxin-like_sf"/>
</dbReference>
<dbReference type="PANTHER" id="PTHR42899">
    <property type="entry name" value="SPERMATOGENESIS-ASSOCIATED PROTEIN 20"/>
    <property type="match status" value="1"/>
</dbReference>
<dbReference type="Pfam" id="PF03190">
    <property type="entry name" value="Thioredox_DsbH"/>
    <property type="match status" value="1"/>
</dbReference>
<dbReference type="Gene3D" id="3.40.30.10">
    <property type="entry name" value="Glutaredoxin"/>
    <property type="match status" value="1"/>
</dbReference>
<dbReference type="PANTHER" id="PTHR42899:SF1">
    <property type="entry name" value="SPERMATOGENESIS-ASSOCIATED PROTEIN 20"/>
    <property type="match status" value="1"/>
</dbReference>